<protein>
    <submittedName>
        <fullName evidence="2">Uncharacterized protein</fullName>
    </submittedName>
</protein>
<dbReference type="STRING" id="228958.SAMN04488007_0843"/>
<evidence type="ECO:0000313" key="2">
    <source>
        <dbReference type="EMBL" id="SHJ60161.1"/>
    </source>
</evidence>
<keyword evidence="1" id="KW-0812">Transmembrane</keyword>
<keyword evidence="1" id="KW-0472">Membrane</keyword>
<evidence type="ECO:0000256" key="1">
    <source>
        <dbReference type="SAM" id="Phobius"/>
    </source>
</evidence>
<keyword evidence="3" id="KW-1185">Reference proteome</keyword>
<dbReference type="Proteomes" id="UP000184314">
    <property type="component" value="Unassembled WGS sequence"/>
</dbReference>
<evidence type="ECO:0000313" key="3">
    <source>
        <dbReference type="Proteomes" id="UP000184314"/>
    </source>
</evidence>
<feature type="transmembrane region" description="Helical" evidence="1">
    <location>
        <begin position="149"/>
        <end position="169"/>
    </location>
</feature>
<feature type="transmembrane region" description="Helical" evidence="1">
    <location>
        <begin position="117"/>
        <end position="137"/>
    </location>
</feature>
<accession>A0A1M6KMK0</accession>
<dbReference type="EMBL" id="FQZX01000001">
    <property type="protein sequence ID" value="SHJ60161.1"/>
    <property type="molecule type" value="Genomic_DNA"/>
</dbReference>
<keyword evidence="1" id="KW-1133">Transmembrane helix</keyword>
<gene>
    <name evidence="2" type="ORF">SAMN04488007_0843</name>
</gene>
<reference evidence="3" key="1">
    <citation type="submission" date="2016-11" db="EMBL/GenBank/DDBJ databases">
        <authorList>
            <person name="Varghese N."/>
            <person name="Submissions S."/>
        </authorList>
    </citation>
    <scope>NUCLEOTIDE SEQUENCE [LARGE SCALE GENOMIC DNA]</scope>
    <source>
        <strain evidence="3">DSM 16478</strain>
    </source>
</reference>
<sequence length="191" mass="21964">MNNFEDLQNKWQNQTTISATEDGFQSLLKSVKSIEQKQRTGNIVLTITIIILVAFLLYVSGYNSTTFLLGIGLMIGSLVVRIAVELYSLKKLRTINFSKESNTFRNDLTHYYSFRKYVHYLITPLTIGVYTVGFIILLPLFKATLSHGFYLYILCSSVAFLVLFSVFLYKQVKNELYKLKQLQLDDEAINL</sequence>
<name>A0A1M6KMK0_9FLAO</name>
<proteinExistence type="predicted"/>
<feature type="transmembrane region" description="Helical" evidence="1">
    <location>
        <begin position="42"/>
        <end position="61"/>
    </location>
</feature>
<organism evidence="2 3">
    <name type="scientific">Maribacter aquivivus</name>
    <dbReference type="NCBI Taxonomy" id="228958"/>
    <lineage>
        <taxon>Bacteria</taxon>
        <taxon>Pseudomonadati</taxon>
        <taxon>Bacteroidota</taxon>
        <taxon>Flavobacteriia</taxon>
        <taxon>Flavobacteriales</taxon>
        <taxon>Flavobacteriaceae</taxon>
        <taxon>Maribacter</taxon>
    </lineage>
</organism>
<feature type="transmembrane region" description="Helical" evidence="1">
    <location>
        <begin position="67"/>
        <end position="89"/>
    </location>
</feature>
<dbReference type="RefSeq" id="WP_073241531.1">
    <property type="nucleotide sequence ID" value="NZ_FQZX01000001.1"/>
</dbReference>
<dbReference type="OrthoDB" id="659392at2"/>
<dbReference type="AlphaFoldDB" id="A0A1M6KMK0"/>